<proteinExistence type="predicted"/>
<comment type="caution">
    <text evidence="1">The sequence shown here is derived from an EMBL/GenBank/DDBJ whole genome shotgun (WGS) entry which is preliminary data.</text>
</comment>
<dbReference type="Proteomes" id="UP000248090">
    <property type="component" value="Unassembled WGS sequence"/>
</dbReference>
<gene>
    <name evidence="1" type="ORF">WH50_13445</name>
</gene>
<accession>A0ABX5LYS4</accession>
<dbReference type="SUPFAM" id="SSF52540">
    <property type="entry name" value="P-loop containing nucleoside triphosphate hydrolases"/>
    <property type="match status" value="1"/>
</dbReference>
<evidence type="ECO:0000313" key="1">
    <source>
        <dbReference type="EMBL" id="PXF30770.1"/>
    </source>
</evidence>
<organism evidence="1 2">
    <name type="scientific">Pokkaliibacter plantistimulans</name>
    <dbReference type="NCBI Taxonomy" id="1635171"/>
    <lineage>
        <taxon>Bacteria</taxon>
        <taxon>Pseudomonadati</taxon>
        <taxon>Pseudomonadota</taxon>
        <taxon>Gammaproteobacteria</taxon>
        <taxon>Oceanospirillales</taxon>
        <taxon>Balneatrichaceae</taxon>
        <taxon>Pokkaliibacter</taxon>
    </lineage>
</organism>
<protein>
    <recommendedName>
        <fullName evidence="3">Phosphoribulokinase/uridine kinase domain-containing protein</fullName>
    </recommendedName>
</protein>
<dbReference type="PANTHER" id="PTHR10285">
    <property type="entry name" value="URIDINE KINASE"/>
    <property type="match status" value="1"/>
</dbReference>
<reference evidence="1 2" key="1">
    <citation type="submission" date="2015-03" db="EMBL/GenBank/DDBJ databases">
        <authorList>
            <person name="Krishnan R."/>
            <person name="Midha S."/>
            <person name="Patil P.B."/>
            <person name="Rameshkumar N."/>
        </authorList>
    </citation>
    <scope>NUCLEOTIDE SEQUENCE [LARGE SCALE GENOMIC DNA]</scope>
    <source>
        <strain evidence="1 2">L1E11</strain>
    </source>
</reference>
<dbReference type="RefSeq" id="WP_110187787.1">
    <property type="nucleotide sequence ID" value="NZ_CP177354.1"/>
</dbReference>
<sequence length="326" mass="37075">MSTPALWPRDRLALTDVARAQAVKATEQAFARTLTSLQIDIGLVRVLEAIYVPLAAWVVAGQERLQRPMVLGINGAQGAGKSTLSNLLEIILSAGFGKRVVVFSIDDLYKTREERERLASEVHPLLMTRGVPGTHDIDLGLQLIESVKQAERHHATKIPVFDKSIDDRCDPMFWQEWEGSADVIIFEGWCVGAKPQADEELIAPVNTLEEVEDDQQTWRRYVNEQLKGLYAELFEQLDALVMLKVPSMEAVYAWRTQQEQKLAERVRMMGTHHATDGLRIMDAEQIRRFIMHYERITRHTLAEMPARADVTLHLNQHHQIASVQLR</sequence>
<name>A0ABX5LYS4_9GAMM</name>
<dbReference type="EMBL" id="LAPT01000064">
    <property type="protein sequence ID" value="PXF30770.1"/>
    <property type="molecule type" value="Genomic_DNA"/>
</dbReference>
<dbReference type="Gene3D" id="3.40.50.300">
    <property type="entry name" value="P-loop containing nucleotide triphosphate hydrolases"/>
    <property type="match status" value="1"/>
</dbReference>
<evidence type="ECO:0000313" key="2">
    <source>
        <dbReference type="Proteomes" id="UP000248090"/>
    </source>
</evidence>
<evidence type="ECO:0008006" key="3">
    <source>
        <dbReference type="Google" id="ProtNLM"/>
    </source>
</evidence>
<dbReference type="InterPro" id="IPR027417">
    <property type="entry name" value="P-loop_NTPase"/>
</dbReference>
<keyword evidence="2" id="KW-1185">Reference proteome</keyword>